<comment type="subcellular location">
    <subcellularLocation>
        <location evidence="1">Cell membrane</location>
        <topology evidence="1">Single-pass type I membrane protein</topology>
    </subcellularLocation>
</comment>
<comment type="catalytic activity">
    <reaction evidence="17">
        <text>L-tyrosyl-[protein] + ATP = O-phospho-L-tyrosyl-[protein] + ADP + H(+)</text>
        <dbReference type="Rhea" id="RHEA:10596"/>
        <dbReference type="Rhea" id="RHEA-COMP:10136"/>
        <dbReference type="Rhea" id="RHEA-COMP:20101"/>
        <dbReference type="ChEBI" id="CHEBI:15378"/>
        <dbReference type="ChEBI" id="CHEBI:30616"/>
        <dbReference type="ChEBI" id="CHEBI:46858"/>
        <dbReference type="ChEBI" id="CHEBI:61978"/>
        <dbReference type="ChEBI" id="CHEBI:456216"/>
        <dbReference type="EC" id="2.7.10.1"/>
    </reaction>
</comment>
<keyword evidence="24" id="KW-1185">Reference proteome</keyword>
<evidence type="ECO:0000259" key="22">
    <source>
        <dbReference type="PROSITE" id="PS50022"/>
    </source>
</evidence>
<evidence type="ECO:0000256" key="15">
    <source>
        <dbReference type="ARBA" id="ARBA00023170"/>
    </source>
</evidence>
<evidence type="ECO:0000256" key="16">
    <source>
        <dbReference type="ARBA" id="ARBA00023180"/>
    </source>
</evidence>
<evidence type="ECO:0000256" key="7">
    <source>
        <dbReference type="ARBA" id="ARBA00022729"/>
    </source>
</evidence>
<dbReference type="InterPro" id="IPR002011">
    <property type="entry name" value="Tyr_kinase_rcpt_2_CS"/>
</dbReference>
<dbReference type="InterPro" id="IPR008979">
    <property type="entry name" value="Galactose-bd-like_sf"/>
</dbReference>
<dbReference type="FunFam" id="2.60.120.260:FF:000007">
    <property type="entry name" value="Discoidin domain receptor tyrosine kinase 1"/>
    <property type="match status" value="1"/>
</dbReference>
<dbReference type="Gene3D" id="1.10.510.10">
    <property type="entry name" value="Transferase(Phosphotransferase) domain 1"/>
    <property type="match status" value="1"/>
</dbReference>
<name>A0A8C9X2F5_SANLU</name>
<dbReference type="SUPFAM" id="SSF49785">
    <property type="entry name" value="Galactose-binding domain-like"/>
    <property type="match status" value="1"/>
</dbReference>
<evidence type="ECO:0000256" key="8">
    <source>
        <dbReference type="ARBA" id="ARBA00022741"/>
    </source>
</evidence>
<keyword evidence="4" id="KW-0597">Phosphoprotein</keyword>
<dbReference type="FunFam" id="3.30.200.20:FF:000082">
    <property type="entry name" value="Epithelial discoidin domain-containing receptor 1"/>
    <property type="match status" value="1"/>
</dbReference>
<keyword evidence="10" id="KW-0067">ATP-binding</keyword>
<dbReference type="InterPro" id="IPR000421">
    <property type="entry name" value="FA58C"/>
</dbReference>
<dbReference type="AlphaFoldDB" id="A0A8C9X2F5"/>
<evidence type="ECO:0000256" key="19">
    <source>
        <dbReference type="SAM" id="MobiDB-lite"/>
    </source>
</evidence>
<evidence type="ECO:0000256" key="11">
    <source>
        <dbReference type="ARBA" id="ARBA00022989"/>
    </source>
</evidence>
<evidence type="ECO:0000256" key="5">
    <source>
        <dbReference type="ARBA" id="ARBA00022679"/>
    </source>
</evidence>
<accession>A0A8C9X2F5</accession>
<dbReference type="Gene3D" id="2.60.120.260">
    <property type="entry name" value="Galactose-binding domain-like"/>
    <property type="match status" value="1"/>
</dbReference>
<dbReference type="InterPro" id="IPR001245">
    <property type="entry name" value="Ser-Thr/Tyr_kinase_cat_dom"/>
</dbReference>
<evidence type="ECO:0000256" key="4">
    <source>
        <dbReference type="ARBA" id="ARBA00022553"/>
    </source>
</evidence>
<sequence length="796" mass="90668">MTLFLLDEDISASSQWSESTAARYGRLNFEEGDGAWCPEITVEPDSLKEFLQIDLRSLHFITLVGTQGRHAGGIGNEFAQMYKIKYSRDGSRWISWRNRQGKQVIEGNRNAYAIVLKDLEPPIIARFVRFMPVTDHSMNVCMRVELYGCEWLDGLVSYNAAAGEQMSLPAYSAYLNDSVYDGAVSHRCVWCGLGQLTDGVCGLDDFTQSHDTHNVWPGYDYVGWTNESFSNVEIMFEFDRIRNFTTMKVHCNNMYSRHVKVFRQVVCYFRSEADWEATPLSFSPVEDVENPSARFVTVNLANHMASAIKCQFYFADAWMLFSEITFQSAMYNTTLAPPKSGLTPDTQPKDDPTHKVDDSNTRILIGCLVAIIFILVVIIVIILWRQVWQKMLEKVSSSLIETFAYTHNQSSTTSEQESNSTYERIFPLGPDYQEPSRIICKLTAASKSTTTTAVQDGAPHYAEADIVNLQGVTGGNTYAIPALTMDLLSGKDVAVEEFPRKLLTFKEKLGEGQFGEVHLCEADGMQEFMNKEFLFDIPEDLPVLVAVKMLRSDANKNARNDFLKEIKIMSRLKDPNIIRLLAVCIYSDPLCMITEYMENGDLNQFLSRHEPEGQLALLSNAPTVSFNNLCYMAAQIASGMKYLSSLNFVHRDLATRNCLVGKNYTIKIADFGMSRNLYSGDYYRIQGRAVLPIRWMSWESILLGKFTTASDVWAFGVTLWEILNFCKEQPYSQLTDEQVIENTGEFFRDQKRQIYLPQPVLCPDSLYKIMLSCWRRNTKERPSFQEIHRALLEIQP</sequence>
<evidence type="ECO:0000256" key="6">
    <source>
        <dbReference type="ARBA" id="ARBA00022692"/>
    </source>
</evidence>
<keyword evidence="9" id="KW-0418">Kinase</keyword>
<dbReference type="InterPro" id="IPR020635">
    <property type="entry name" value="Tyr_kinase_cat_dom"/>
</dbReference>
<gene>
    <name evidence="23" type="primary">ddr2a</name>
</gene>
<dbReference type="PANTHER" id="PTHR24416:SF295">
    <property type="entry name" value="DISCOIDIN DOMAIN-CONTAINING RECEPTOR 2"/>
    <property type="match status" value="1"/>
</dbReference>
<comment type="similarity">
    <text evidence="18">Belongs to the protein kinase superfamily. Tyr protein kinase family. Insulin receptor subfamily.</text>
</comment>
<dbReference type="Gene3D" id="3.30.200.20">
    <property type="entry name" value="Phosphorylase Kinase, domain 1"/>
    <property type="match status" value="1"/>
</dbReference>
<dbReference type="Proteomes" id="UP000694568">
    <property type="component" value="Unplaced"/>
</dbReference>
<feature type="compositionally biased region" description="Basic and acidic residues" evidence="19">
    <location>
        <begin position="347"/>
        <end position="356"/>
    </location>
</feature>
<reference evidence="23" key="1">
    <citation type="submission" date="2025-08" db="UniProtKB">
        <authorList>
            <consortium name="Ensembl"/>
        </authorList>
    </citation>
    <scope>IDENTIFICATION</scope>
</reference>
<dbReference type="InterPro" id="IPR011009">
    <property type="entry name" value="Kinase-like_dom_sf"/>
</dbReference>
<dbReference type="InterPro" id="IPR050122">
    <property type="entry name" value="RTK"/>
</dbReference>
<evidence type="ECO:0000256" key="17">
    <source>
        <dbReference type="ARBA" id="ARBA00051243"/>
    </source>
</evidence>
<keyword evidence="13" id="KW-0829">Tyrosine-protein kinase</keyword>
<dbReference type="Pfam" id="PF21114">
    <property type="entry name" value="DDR1-2_DS-like"/>
    <property type="match status" value="1"/>
</dbReference>
<evidence type="ECO:0000256" key="3">
    <source>
        <dbReference type="ARBA" id="ARBA00022475"/>
    </source>
</evidence>
<evidence type="ECO:0000256" key="13">
    <source>
        <dbReference type="ARBA" id="ARBA00023137"/>
    </source>
</evidence>
<dbReference type="InterPro" id="IPR048525">
    <property type="entry name" value="DDR1-2_DS-like"/>
</dbReference>
<dbReference type="GeneTree" id="ENSGT00940000154842"/>
<reference evidence="23" key="2">
    <citation type="submission" date="2025-09" db="UniProtKB">
        <authorList>
            <consortium name="Ensembl"/>
        </authorList>
    </citation>
    <scope>IDENTIFICATION</scope>
</reference>
<dbReference type="GO" id="GO:0005518">
    <property type="term" value="F:collagen binding"/>
    <property type="evidence" value="ECO:0007669"/>
    <property type="project" value="TreeGrafter"/>
</dbReference>
<keyword evidence="8" id="KW-0547">Nucleotide-binding</keyword>
<dbReference type="PROSITE" id="PS50022">
    <property type="entry name" value="FA58C_3"/>
    <property type="match status" value="1"/>
</dbReference>
<dbReference type="Pfam" id="PF00754">
    <property type="entry name" value="F5_F8_type_C"/>
    <property type="match status" value="1"/>
</dbReference>
<dbReference type="PROSITE" id="PS00239">
    <property type="entry name" value="RECEPTOR_TYR_KIN_II"/>
    <property type="match status" value="1"/>
</dbReference>
<keyword evidence="12 20" id="KW-0472">Membrane</keyword>
<keyword evidence="3" id="KW-1003">Cell membrane</keyword>
<dbReference type="GO" id="GO:0010976">
    <property type="term" value="P:positive regulation of neuron projection development"/>
    <property type="evidence" value="ECO:0007669"/>
    <property type="project" value="TreeGrafter"/>
</dbReference>
<dbReference type="GO" id="GO:0005886">
    <property type="term" value="C:plasma membrane"/>
    <property type="evidence" value="ECO:0007669"/>
    <property type="project" value="UniProtKB-SubCell"/>
</dbReference>
<feature type="domain" description="Protein kinase" evidence="21">
    <location>
        <begin position="503"/>
        <end position="791"/>
    </location>
</feature>
<dbReference type="InterPro" id="IPR008266">
    <property type="entry name" value="Tyr_kinase_AS"/>
</dbReference>
<proteinExistence type="inferred from homology"/>
<keyword evidence="15" id="KW-0675">Receptor</keyword>
<evidence type="ECO:0000313" key="24">
    <source>
        <dbReference type="Proteomes" id="UP000694568"/>
    </source>
</evidence>
<protein>
    <recommendedName>
        <fullName evidence="2">receptor protein-tyrosine kinase</fullName>
        <ecNumber evidence="2">2.7.10.1</ecNumber>
    </recommendedName>
</protein>
<dbReference type="PROSITE" id="PS50011">
    <property type="entry name" value="PROTEIN_KINASE_DOM"/>
    <property type="match status" value="1"/>
</dbReference>
<evidence type="ECO:0000256" key="2">
    <source>
        <dbReference type="ARBA" id="ARBA00011902"/>
    </source>
</evidence>
<dbReference type="InterPro" id="IPR000719">
    <property type="entry name" value="Prot_kinase_dom"/>
</dbReference>
<dbReference type="CDD" id="cd00057">
    <property type="entry name" value="FA58C"/>
    <property type="match status" value="1"/>
</dbReference>
<dbReference type="SMART" id="SM00219">
    <property type="entry name" value="TyrKc"/>
    <property type="match status" value="1"/>
</dbReference>
<keyword evidence="16" id="KW-0325">Glycoprotein</keyword>
<feature type="domain" description="F5/8 type C" evidence="22">
    <location>
        <begin position="1"/>
        <end position="149"/>
    </location>
</feature>
<dbReference type="PROSITE" id="PS01285">
    <property type="entry name" value="FA58C_1"/>
    <property type="match status" value="1"/>
</dbReference>
<dbReference type="GO" id="GO:0043235">
    <property type="term" value="C:receptor complex"/>
    <property type="evidence" value="ECO:0007669"/>
    <property type="project" value="TreeGrafter"/>
</dbReference>
<keyword evidence="14" id="KW-1015">Disulfide bond</keyword>
<evidence type="ECO:0000256" key="9">
    <source>
        <dbReference type="ARBA" id="ARBA00022777"/>
    </source>
</evidence>
<dbReference type="GO" id="GO:0051897">
    <property type="term" value="P:positive regulation of phosphatidylinositol 3-kinase/protein kinase B signal transduction"/>
    <property type="evidence" value="ECO:0007669"/>
    <property type="project" value="TreeGrafter"/>
</dbReference>
<dbReference type="EC" id="2.7.10.1" evidence="2"/>
<evidence type="ECO:0000256" key="1">
    <source>
        <dbReference type="ARBA" id="ARBA00004251"/>
    </source>
</evidence>
<feature type="region of interest" description="Disordered" evidence="19">
    <location>
        <begin position="337"/>
        <end position="356"/>
    </location>
</feature>
<evidence type="ECO:0000256" key="18">
    <source>
        <dbReference type="ARBA" id="ARBA00061639"/>
    </source>
</evidence>
<dbReference type="PROSITE" id="PS00109">
    <property type="entry name" value="PROTEIN_KINASE_TYR"/>
    <property type="match status" value="1"/>
</dbReference>
<feature type="transmembrane region" description="Helical" evidence="20">
    <location>
        <begin position="363"/>
        <end position="384"/>
    </location>
</feature>
<evidence type="ECO:0000256" key="10">
    <source>
        <dbReference type="ARBA" id="ARBA00022840"/>
    </source>
</evidence>
<evidence type="ECO:0000256" key="14">
    <source>
        <dbReference type="ARBA" id="ARBA00023157"/>
    </source>
</evidence>
<dbReference type="SMART" id="SM00231">
    <property type="entry name" value="FA58C"/>
    <property type="match status" value="1"/>
</dbReference>
<keyword evidence="5" id="KW-0808">Transferase</keyword>
<evidence type="ECO:0000256" key="20">
    <source>
        <dbReference type="SAM" id="Phobius"/>
    </source>
</evidence>
<dbReference type="Gene3D" id="2.60.120.1190">
    <property type="match status" value="1"/>
</dbReference>
<organism evidence="23 24">
    <name type="scientific">Sander lucioperca</name>
    <name type="common">Pike-perch</name>
    <name type="synonym">Perca lucioperca</name>
    <dbReference type="NCBI Taxonomy" id="283035"/>
    <lineage>
        <taxon>Eukaryota</taxon>
        <taxon>Metazoa</taxon>
        <taxon>Chordata</taxon>
        <taxon>Craniata</taxon>
        <taxon>Vertebrata</taxon>
        <taxon>Euteleostomi</taxon>
        <taxon>Actinopterygii</taxon>
        <taxon>Neopterygii</taxon>
        <taxon>Teleostei</taxon>
        <taxon>Neoteleostei</taxon>
        <taxon>Acanthomorphata</taxon>
        <taxon>Eupercaria</taxon>
        <taxon>Perciformes</taxon>
        <taxon>Percoidei</taxon>
        <taxon>Percidae</taxon>
        <taxon>Luciopercinae</taxon>
        <taxon>Sander</taxon>
    </lineage>
</organism>
<dbReference type="FunFam" id="1.10.510.10:FF:000053">
    <property type="entry name" value="Epithelial discoidin domain-containing receptor 1"/>
    <property type="match status" value="1"/>
</dbReference>
<evidence type="ECO:0000313" key="23">
    <source>
        <dbReference type="Ensembl" id="ENSSLUP00000005057.1"/>
    </source>
</evidence>
<dbReference type="PRINTS" id="PR00109">
    <property type="entry name" value="TYRKINASE"/>
</dbReference>
<dbReference type="Ensembl" id="ENSSLUT00000005196.1">
    <property type="protein sequence ID" value="ENSSLUP00000005057.1"/>
    <property type="gene ID" value="ENSSLUG00000002178.1"/>
</dbReference>
<dbReference type="GO" id="GO:0005524">
    <property type="term" value="F:ATP binding"/>
    <property type="evidence" value="ECO:0007669"/>
    <property type="project" value="UniProtKB-KW"/>
</dbReference>
<dbReference type="GO" id="GO:0038062">
    <property type="term" value="F:protein tyrosine kinase collagen receptor activity"/>
    <property type="evidence" value="ECO:0007669"/>
    <property type="project" value="TreeGrafter"/>
</dbReference>
<keyword evidence="11 20" id="KW-1133">Transmembrane helix</keyword>
<evidence type="ECO:0000256" key="12">
    <source>
        <dbReference type="ARBA" id="ARBA00023136"/>
    </source>
</evidence>
<evidence type="ECO:0000259" key="21">
    <source>
        <dbReference type="PROSITE" id="PS50011"/>
    </source>
</evidence>
<keyword evidence="7" id="KW-0732">Signal</keyword>
<keyword evidence="6 20" id="KW-0812">Transmembrane</keyword>
<dbReference type="PROSITE" id="PS01286">
    <property type="entry name" value="FA58C_2"/>
    <property type="match status" value="1"/>
</dbReference>
<dbReference type="PANTHER" id="PTHR24416">
    <property type="entry name" value="TYROSINE-PROTEIN KINASE RECEPTOR"/>
    <property type="match status" value="1"/>
</dbReference>
<dbReference type="SUPFAM" id="SSF56112">
    <property type="entry name" value="Protein kinase-like (PK-like)"/>
    <property type="match status" value="1"/>
</dbReference>
<dbReference type="Pfam" id="PF07714">
    <property type="entry name" value="PK_Tyr_Ser-Thr"/>
    <property type="match status" value="1"/>
</dbReference>